<evidence type="ECO:0000259" key="11">
    <source>
        <dbReference type="Pfam" id="PF00912"/>
    </source>
</evidence>
<dbReference type="InterPro" id="IPR027417">
    <property type="entry name" value="P-loop_NTPase"/>
</dbReference>
<dbReference type="InterPro" id="IPR028166">
    <property type="entry name" value="UB2H"/>
</dbReference>
<dbReference type="Pfam" id="PF14814">
    <property type="entry name" value="UB2H"/>
    <property type="match status" value="1"/>
</dbReference>
<dbReference type="SUPFAM" id="SSF52540">
    <property type="entry name" value="P-loop containing nucleoside triphosphate hydrolases"/>
    <property type="match status" value="1"/>
</dbReference>
<evidence type="ECO:0000313" key="13">
    <source>
        <dbReference type="EMBL" id="ODN42876.1"/>
    </source>
</evidence>
<keyword evidence="5" id="KW-0133">Cell shape</keyword>
<keyword evidence="4 10" id="KW-0812">Transmembrane</keyword>
<dbReference type="Gene3D" id="1.10.3810.10">
    <property type="entry name" value="Biosynthetic peptidoglycan transglycosylase-like"/>
    <property type="match status" value="1"/>
</dbReference>
<dbReference type="Proteomes" id="UP000094329">
    <property type="component" value="Unassembled WGS sequence"/>
</dbReference>
<comment type="caution">
    <text evidence="13">The sequence shown here is derived from an EMBL/GenBank/DDBJ whole genome shotgun (WGS) entry which is preliminary data.</text>
</comment>
<protein>
    <recommendedName>
        <fullName evidence="15">Penicillin-binding protein 1B</fullName>
    </recommendedName>
</protein>
<keyword evidence="9" id="KW-0961">Cell wall biogenesis/degradation</keyword>
<dbReference type="SUPFAM" id="SSF53955">
    <property type="entry name" value="Lysozyme-like"/>
    <property type="match status" value="1"/>
</dbReference>
<organism evidence="13 14">
    <name type="scientific">Piscirickettsia litoralis</name>
    <dbReference type="NCBI Taxonomy" id="1891921"/>
    <lineage>
        <taxon>Bacteria</taxon>
        <taxon>Pseudomonadati</taxon>
        <taxon>Pseudomonadota</taxon>
        <taxon>Gammaproteobacteria</taxon>
        <taxon>Thiotrichales</taxon>
        <taxon>Piscirickettsiaceae</taxon>
        <taxon>Piscirickettsia</taxon>
    </lineage>
</organism>
<evidence type="ECO:0000256" key="2">
    <source>
        <dbReference type="ARBA" id="ARBA00004752"/>
    </source>
</evidence>
<keyword evidence="14" id="KW-1185">Reference proteome</keyword>
<evidence type="ECO:0000256" key="7">
    <source>
        <dbReference type="ARBA" id="ARBA00022989"/>
    </source>
</evidence>
<evidence type="ECO:0008006" key="15">
    <source>
        <dbReference type="Google" id="ProtNLM"/>
    </source>
</evidence>
<dbReference type="Gene3D" id="3.30.2060.10">
    <property type="entry name" value="Penicillin-binding protein 1b domain"/>
    <property type="match status" value="1"/>
</dbReference>
<dbReference type="PANTHER" id="PTHR32282:SF27">
    <property type="entry name" value="PENICILLIN-BINDING PROTEIN 1A"/>
    <property type="match status" value="1"/>
</dbReference>
<dbReference type="RefSeq" id="WP_069312673.1">
    <property type="nucleotide sequence ID" value="NZ_MDTU01000001.1"/>
</dbReference>
<keyword evidence="7 10" id="KW-1133">Transmembrane helix</keyword>
<keyword evidence="6" id="KW-0573">Peptidoglycan synthesis</keyword>
<evidence type="ECO:0000313" key="14">
    <source>
        <dbReference type="Proteomes" id="UP000094329"/>
    </source>
</evidence>
<reference evidence="13 14" key="1">
    <citation type="submission" date="2016-08" db="EMBL/GenBank/DDBJ databases">
        <title>Draft genome sequence of Candidatus Piscirickettsia litoralis, from seawater.</title>
        <authorList>
            <person name="Wan X."/>
            <person name="Lee A.J."/>
            <person name="Hou S."/>
            <person name="Donachie S.P."/>
        </authorList>
    </citation>
    <scope>NUCLEOTIDE SEQUENCE [LARGE SCALE GENOMIC DNA]</scope>
    <source>
        <strain evidence="13 14">Y2</strain>
    </source>
</reference>
<evidence type="ECO:0000256" key="1">
    <source>
        <dbReference type="ARBA" id="ARBA00004370"/>
    </source>
</evidence>
<keyword evidence="8 10" id="KW-0472">Membrane</keyword>
<feature type="transmembrane region" description="Helical" evidence="10">
    <location>
        <begin position="6"/>
        <end position="25"/>
    </location>
</feature>
<evidence type="ECO:0000256" key="6">
    <source>
        <dbReference type="ARBA" id="ARBA00022984"/>
    </source>
</evidence>
<comment type="subcellular location">
    <subcellularLocation>
        <location evidence="1">Membrane</location>
    </subcellularLocation>
</comment>
<name>A0ABX3A5D0_9GAMM</name>
<dbReference type="Pfam" id="PF00912">
    <property type="entry name" value="Transgly"/>
    <property type="match status" value="1"/>
</dbReference>
<sequence length="220" mass="24893">MLFLRLSIVFIVFIIAFVFYCDYIVTHQFDIKTTQIPAQVYAAPLELFKGETLKKDHLLYTLSRLGYQQTDQAEVPGSYAVRGDQFTIYVRAFDFWDGLRGATKVQLTLKNSHISQLNSLKTEKPLALFRLDPQLIGGIYPAKKGARVFVPIKQMPNLLKHALLASEDRSFYHNWGISFRGIARALVTDVLAGGYVQGGSTITQQLVKNLFLTQQKNTIT</sequence>
<dbReference type="EMBL" id="MDTU01000001">
    <property type="protein sequence ID" value="ODN42876.1"/>
    <property type="molecule type" value="Genomic_DNA"/>
</dbReference>
<dbReference type="InterPro" id="IPR050396">
    <property type="entry name" value="Glycosyltr_51/Transpeptidase"/>
</dbReference>
<dbReference type="InterPro" id="IPR036950">
    <property type="entry name" value="PBP_transglycosylase"/>
</dbReference>
<proteinExistence type="predicted"/>
<feature type="domain" description="Glycosyl transferase family 51" evidence="11">
    <location>
        <begin position="143"/>
        <end position="217"/>
    </location>
</feature>
<evidence type="ECO:0000256" key="3">
    <source>
        <dbReference type="ARBA" id="ARBA00022679"/>
    </source>
</evidence>
<comment type="pathway">
    <text evidence="2">Cell wall biogenesis; peptidoglycan biosynthesis.</text>
</comment>
<accession>A0ABX3A5D0</accession>
<evidence type="ECO:0000259" key="12">
    <source>
        <dbReference type="Pfam" id="PF14814"/>
    </source>
</evidence>
<evidence type="ECO:0000256" key="10">
    <source>
        <dbReference type="SAM" id="Phobius"/>
    </source>
</evidence>
<evidence type="ECO:0000256" key="9">
    <source>
        <dbReference type="ARBA" id="ARBA00023316"/>
    </source>
</evidence>
<feature type="domain" description="Bifunctional transglycosylase second" evidence="12">
    <location>
        <begin position="47"/>
        <end position="131"/>
    </location>
</feature>
<dbReference type="PANTHER" id="PTHR32282">
    <property type="entry name" value="BINDING PROTEIN TRANSPEPTIDASE, PUTATIVE-RELATED"/>
    <property type="match status" value="1"/>
</dbReference>
<gene>
    <name evidence="13" type="ORF">BGC07_07995</name>
</gene>
<evidence type="ECO:0000256" key="4">
    <source>
        <dbReference type="ARBA" id="ARBA00022692"/>
    </source>
</evidence>
<evidence type="ECO:0000256" key="8">
    <source>
        <dbReference type="ARBA" id="ARBA00023136"/>
    </source>
</evidence>
<evidence type="ECO:0000256" key="5">
    <source>
        <dbReference type="ARBA" id="ARBA00022960"/>
    </source>
</evidence>
<dbReference type="InterPro" id="IPR023346">
    <property type="entry name" value="Lysozyme-like_dom_sf"/>
</dbReference>
<keyword evidence="3" id="KW-0808">Transferase</keyword>
<dbReference type="InterPro" id="IPR001264">
    <property type="entry name" value="Glyco_trans_51"/>
</dbReference>